<dbReference type="InterPro" id="IPR051453">
    <property type="entry name" value="MBL_Glyoxalase_II"/>
</dbReference>
<evidence type="ECO:0000259" key="5">
    <source>
        <dbReference type="SMART" id="SM00849"/>
    </source>
</evidence>
<evidence type="ECO:0000256" key="1">
    <source>
        <dbReference type="ARBA" id="ARBA00001947"/>
    </source>
</evidence>
<dbReference type="STRING" id="374847.Kcr_0511"/>
<dbReference type="Gene3D" id="3.60.15.10">
    <property type="entry name" value="Ribonuclease Z/Hydroxyacylglutathione hydrolase-like"/>
    <property type="match status" value="1"/>
</dbReference>
<comment type="cofactor">
    <cofactor evidence="1">
        <name>Zn(2+)</name>
        <dbReference type="ChEBI" id="CHEBI:29105"/>
    </cofactor>
</comment>
<dbReference type="GeneID" id="6093795"/>
<gene>
    <name evidence="6" type="ordered locus">Kcr_0511</name>
</gene>
<dbReference type="InParanoid" id="B1L485"/>
<keyword evidence="7" id="KW-1185">Reference proteome</keyword>
<feature type="domain" description="Metallo-beta-lactamase" evidence="5">
    <location>
        <begin position="29"/>
        <end position="201"/>
    </location>
</feature>
<keyword evidence="3" id="KW-0378">Hydrolase</keyword>
<proteinExistence type="predicted"/>
<dbReference type="OrthoDB" id="197151at2157"/>
<dbReference type="InterPro" id="IPR036866">
    <property type="entry name" value="RibonucZ/Hydroxyglut_hydro"/>
</dbReference>
<protein>
    <submittedName>
        <fullName evidence="6">Beta-lactamase domain protein</fullName>
    </submittedName>
</protein>
<evidence type="ECO:0000313" key="6">
    <source>
        <dbReference type="EMBL" id="ACB07264.1"/>
    </source>
</evidence>
<dbReference type="HOGENOM" id="CLU_030571_5_2_2"/>
<dbReference type="Proteomes" id="UP000001686">
    <property type="component" value="Chromosome"/>
</dbReference>
<dbReference type="AlphaFoldDB" id="B1L485"/>
<evidence type="ECO:0000256" key="3">
    <source>
        <dbReference type="ARBA" id="ARBA00022801"/>
    </source>
</evidence>
<dbReference type="PhylomeDB" id="B1L485"/>
<dbReference type="EMBL" id="CP000968">
    <property type="protein sequence ID" value="ACB07264.1"/>
    <property type="molecule type" value="Genomic_DNA"/>
</dbReference>
<dbReference type="PANTHER" id="PTHR46233">
    <property type="entry name" value="HYDROXYACYLGLUTATHIONE HYDROLASE GLOC"/>
    <property type="match status" value="1"/>
</dbReference>
<keyword evidence="2" id="KW-0479">Metal-binding</keyword>
<dbReference type="RefSeq" id="WP_012309161.1">
    <property type="nucleotide sequence ID" value="NC_010482.1"/>
</dbReference>
<dbReference type="KEGG" id="kcr:Kcr_0511"/>
<reference evidence="6 7" key="1">
    <citation type="journal article" date="2008" name="Proc. Natl. Acad. Sci. U.S.A.">
        <title>A korarchaeal genome reveals new insights into the evolution of the Archaea.</title>
        <authorList>
            <person name="Elkins J.G."/>
            <person name="Podar M."/>
            <person name="Graham D.E."/>
            <person name="Makarova K.S."/>
            <person name="Wolf Y."/>
            <person name="Randau L."/>
            <person name="Hedlund B.P."/>
            <person name="Brochier-Armanet C."/>
            <person name="Kunin V."/>
            <person name="Anderson I."/>
            <person name="Lapidus A."/>
            <person name="Goltsman E."/>
            <person name="Barry K."/>
            <person name="Koonin E.V."/>
            <person name="Hugenholtz P."/>
            <person name="Kyrpides N."/>
            <person name="Wanner G."/>
            <person name="Richardson P."/>
            <person name="Keller M."/>
            <person name="Stetter K.O."/>
        </authorList>
    </citation>
    <scope>NUCLEOTIDE SEQUENCE [LARGE SCALE GENOMIC DNA]</scope>
    <source>
        <strain evidence="7">OPF8</strain>
    </source>
</reference>
<dbReference type="EnsemblBacteria" id="ACB07264">
    <property type="protein sequence ID" value="ACB07264"/>
    <property type="gene ID" value="Kcr_0511"/>
</dbReference>
<evidence type="ECO:0000256" key="2">
    <source>
        <dbReference type="ARBA" id="ARBA00022723"/>
    </source>
</evidence>
<dbReference type="PANTHER" id="PTHR46233:SF3">
    <property type="entry name" value="HYDROXYACYLGLUTATHIONE HYDROLASE GLOC"/>
    <property type="match status" value="1"/>
</dbReference>
<dbReference type="InterPro" id="IPR001279">
    <property type="entry name" value="Metallo-B-lactamas"/>
</dbReference>
<dbReference type="GO" id="GO:0046872">
    <property type="term" value="F:metal ion binding"/>
    <property type="evidence" value="ECO:0007669"/>
    <property type="project" value="UniProtKB-KW"/>
</dbReference>
<dbReference type="Pfam" id="PF00753">
    <property type="entry name" value="Lactamase_B"/>
    <property type="match status" value="1"/>
</dbReference>
<evidence type="ECO:0000313" key="7">
    <source>
        <dbReference type="Proteomes" id="UP000001686"/>
    </source>
</evidence>
<dbReference type="GO" id="GO:0016790">
    <property type="term" value="F:thiolester hydrolase activity"/>
    <property type="evidence" value="ECO:0000318"/>
    <property type="project" value="GO_Central"/>
</dbReference>
<dbReference type="FunCoup" id="B1L485">
    <property type="interactions" value="34"/>
</dbReference>
<accession>B1L485</accession>
<dbReference type="eggNOG" id="arCOG00504">
    <property type="taxonomic scope" value="Archaea"/>
</dbReference>
<evidence type="ECO:0000256" key="4">
    <source>
        <dbReference type="ARBA" id="ARBA00022833"/>
    </source>
</evidence>
<organism evidence="6 7">
    <name type="scientific">Korarchaeum cryptofilum (strain OPF8)</name>
    <dbReference type="NCBI Taxonomy" id="374847"/>
    <lineage>
        <taxon>Archaea</taxon>
        <taxon>Thermoproteota</taxon>
        <taxon>Candidatus Korarchaeia</taxon>
        <taxon>Candidatus Korarchaeales</taxon>
        <taxon>Candidatus Korarchaeaceae</taxon>
        <taxon>Candidatus Korarchaeum</taxon>
    </lineage>
</organism>
<dbReference type="CDD" id="cd06262">
    <property type="entry name" value="metallo-hydrolase-like_MBL-fold"/>
    <property type="match status" value="1"/>
</dbReference>
<sequence length="217" mass="24065">MILIRGDLLDKVLGTSLANVFRICCGPFESLCYLIENKAEKNSLLIDAGCPAEDIVRLIEERGLKLEAILITHTHFDHLLGLGEIVRATNCRALAHPMDLEMLPLYWKEDFGTLPRIEPIEDGMRIKLGELSFLAIHTPGHTPGSTCYYSSEIGSVFTGDTLFKGAVGTLRYSGKPDYKQMRKSLRKLLSLPEDTSVFPGHGDPTTIGEEKNTILSF</sequence>
<dbReference type="SUPFAM" id="SSF56281">
    <property type="entry name" value="Metallo-hydrolase/oxidoreductase"/>
    <property type="match status" value="1"/>
</dbReference>
<dbReference type="SMART" id="SM00849">
    <property type="entry name" value="Lactamase_B"/>
    <property type="match status" value="1"/>
</dbReference>
<name>B1L485_KORCO</name>
<keyword evidence="4" id="KW-0862">Zinc</keyword>